<dbReference type="CDD" id="cd00229">
    <property type="entry name" value="SGNH_hydrolase"/>
    <property type="match status" value="1"/>
</dbReference>
<name>A0A8J8SYK3_HALGN</name>
<evidence type="ECO:0000259" key="2">
    <source>
        <dbReference type="Pfam" id="PF13472"/>
    </source>
</evidence>
<organism evidence="3 4">
    <name type="scientific">Halteria grandinella</name>
    <dbReference type="NCBI Taxonomy" id="5974"/>
    <lineage>
        <taxon>Eukaryota</taxon>
        <taxon>Sar</taxon>
        <taxon>Alveolata</taxon>
        <taxon>Ciliophora</taxon>
        <taxon>Intramacronucleata</taxon>
        <taxon>Spirotrichea</taxon>
        <taxon>Stichotrichia</taxon>
        <taxon>Sporadotrichida</taxon>
        <taxon>Halteriidae</taxon>
        <taxon>Halteria</taxon>
    </lineage>
</organism>
<feature type="compositionally biased region" description="Basic and acidic residues" evidence="1">
    <location>
        <begin position="328"/>
        <end position="340"/>
    </location>
</feature>
<dbReference type="Gene3D" id="3.40.50.1110">
    <property type="entry name" value="SGNH hydrolase"/>
    <property type="match status" value="1"/>
</dbReference>
<proteinExistence type="predicted"/>
<dbReference type="InterPro" id="IPR036514">
    <property type="entry name" value="SGNH_hydro_sf"/>
</dbReference>
<dbReference type="SUPFAM" id="SSF52266">
    <property type="entry name" value="SGNH hydrolase"/>
    <property type="match status" value="1"/>
</dbReference>
<keyword evidence="4" id="KW-1185">Reference proteome</keyword>
<dbReference type="Pfam" id="PF13472">
    <property type="entry name" value="Lipase_GDSL_2"/>
    <property type="match status" value="1"/>
</dbReference>
<feature type="domain" description="SGNH hydrolase-type esterase" evidence="2">
    <location>
        <begin position="69"/>
        <end position="307"/>
    </location>
</feature>
<dbReference type="InterPro" id="IPR013830">
    <property type="entry name" value="SGNH_hydro"/>
</dbReference>
<feature type="region of interest" description="Disordered" evidence="1">
    <location>
        <begin position="320"/>
        <end position="346"/>
    </location>
</feature>
<reference evidence="3" key="1">
    <citation type="submission" date="2019-06" db="EMBL/GenBank/DDBJ databases">
        <authorList>
            <person name="Zheng W."/>
        </authorList>
    </citation>
    <scope>NUCLEOTIDE SEQUENCE</scope>
    <source>
        <strain evidence="3">QDHG01</strain>
    </source>
</reference>
<evidence type="ECO:0000256" key="1">
    <source>
        <dbReference type="SAM" id="MobiDB-lite"/>
    </source>
</evidence>
<dbReference type="Proteomes" id="UP000785679">
    <property type="component" value="Unassembled WGS sequence"/>
</dbReference>
<dbReference type="EMBL" id="RRYP01016510">
    <property type="protein sequence ID" value="TNV75066.1"/>
    <property type="molecule type" value="Genomic_DNA"/>
</dbReference>
<evidence type="ECO:0000313" key="4">
    <source>
        <dbReference type="Proteomes" id="UP000785679"/>
    </source>
</evidence>
<protein>
    <recommendedName>
        <fullName evidence="2">SGNH hydrolase-type esterase domain-containing protein</fullName>
    </recommendedName>
</protein>
<accession>A0A8J8SYK3</accession>
<evidence type="ECO:0000313" key="3">
    <source>
        <dbReference type="EMBL" id="TNV75066.1"/>
    </source>
</evidence>
<gene>
    <name evidence="3" type="ORF">FGO68_gene14598</name>
</gene>
<comment type="caution">
    <text evidence="3">The sequence shown here is derived from an EMBL/GenBank/DDBJ whole genome shotgun (WGS) entry which is preliminary data.</text>
</comment>
<dbReference type="AlphaFoldDB" id="A0A8J8SYK3"/>
<sequence>MRLKFSKAAIAEARRVIDPELGWKPTPSLVREGIALDALRRPTQFRMTQNADGFRLASDTATTKPRVFVLGDSYTQADDIDDSKFYPTLLADRIPEASFWAFGCSGYGTFQQWMILEKHVGTIRPSLLLLQMSSNDVVNNLLELEDAMPFLATPGPRPYLLDDGTTKFHFSTRDKGMRRYSRAWGSLLDRFDSIVHKAENWIPGQVRQYGQNRNPDNFEELLDTATRKTAELLNRMKATIGPDARLIAFYDEDVPPLSDAVKKACELAGVELIDTIGPAMMAEEGRQKQFVYRTIDKWHWNDAGHAVVAEILESPVRSALGFESSGSKPRDAAKIAREPKPGGTAR</sequence>